<evidence type="ECO:0000313" key="18">
    <source>
        <dbReference type="Proteomes" id="UP000736373"/>
    </source>
</evidence>
<dbReference type="SUPFAM" id="SSF52172">
    <property type="entry name" value="CheY-like"/>
    <property type="match status" value="1"/>
</dbReference>
<evidence type="ECO:0000256" key="1">
    <source>
        <dbReference type="ARBA" id="ARBA00004496"/>
    </source>
</evidence>
<dbReference type="NCBIfam" id="TIGR02154">
    <property type="entry name" value="PhoB"/>
    <property type="match status" value="1"/>
</dbReference>
<dbReference type="CDD" id="cd17618">
    <property type="entry name" value="REC_OmpR_PhoB"/>
    <property type="match status" value="1"/>
</dbReference>
<keyword evidence="3" id="KW-0813">Transport</keyword>
<sequence length="242" mass="27063">MSQSILIVEDEPAIAELLTVHIKYAGYHPLPARDVEGANALVSERLPDLIVLDWMLPGTSGLSFLRRLRADSRTTEVPVIMLTACTEERDLLDGLEAGADDYMSKPFSPKELMARIGAVLRRRAPELANHAVTVNGLTLDPSTRRVYVEDDGAQLPVRLGPTEFNLLHFFLTHPERVHSRTLLLDQVWGNHVFIEERTVDVHIKRLRSALKPVSYESSIETVRGSGDMFSRTSPSQRTETAI</sequence>
<dbReference type="SMART" id="SM00862">
    <property type="entry name" value="Trans_reg_C"/>
    <property type="match status" value="1"/>
</dbReference>
<evidence type="ECO:0000256" key="4">
    <source>
        <dbReference type="ARBA" id="ARBA00022490"/>
    </source>
</evidence>
<evidence type="ECO:0000259" key="16">
    <source>
        <dbReference type="PROSITE" id="PS51755"/>
    </source>
</evidence>
<evidence type="ECO:0000256" key="6">
    <source>
        <dbReference type="ARBA" id="ARBA00022592"/>
    </source>
</evidence>
<keyword evidence="11" id="KW-0804">Transcription</keyword>
<dbReference type="InterPro" id="IPR001789">
    <property type="entry name" value="Sig_transdc_resp-reg_receiver"/>
</dbReference>
<evidence type="ECO:0000259" key="15">
    <source>
        <dbReference type="PROSITE" id="PS50110"/>
    </source>
</evidence>
<evidence type="ECO:0000256" key="8">
    <source>
        <dbReference type="ARBA" id="ARBA00023015"/>
    </source>
</evidence>
<dbReference type="Gene3D" id="3.40.50.2300">
    <property type="match status" value="1"/>
</dbReference>
<dbReference type="PROSITE" id="PS51755">
    <property type="entry name" value="OMPR_PHOB"/>
    <property type="match status" value="1"/>
</dbReference>
<keyword evidence="18" id="KW-1185">Reference proteome</keyword>
<comment type="function">
    <text evidence="12">This protein is a positive regulator for the phosphate regulon. Transcription of this operon is positively regulated by PhoB and PhoR when phosphate is limited.</text>
</comment>
<dbReference type="InterPro" id="IPR036388">
    <property type="entry name" value="WH-like_DNA-bd_sf"/>
</dbReference>
<keyword evidence="10" id="KW-0010">Activator</keyword>
<dbReference type="InterPro" id="IPR016032">
    <property type="entry name" value="Sig_transdc_resp-reg_C-effctor"/>
</dbReference>
<dbReference type="Pfam" id="PF00486">
    <property type="entry name" value="Trans_reg_C"/>
    <property type="match status" value="1"/>
</dbReference>
<keyword evidence="4" id="KW-0963">Cytoplasm</keyword>
<reference evidence="17 18" key="1">
    <citation type="submission" date="2019-09" db="EMBL/GenBank/DDBJ databases">
        <title>Paraburkholderia podalyriae sp. nov., A South African Podalyria-associated rhizobium.</title>
        <authorList>
            <person name="Mavima L."/>
            <person name="Beukes C.W."/>
            <person name="Palmer M."/>
            <person name="De Meyer S.E."/>
            <person name="James E.K."/>
            <person name="Maluk M."/>
            <person name="Avontuur J.R."/>
            <person name="Chan W.Y."/>
            <person name="Venter S.N."/>
            <person name="Steenkamp E.T."/>
        </authorList>
    </citation>
    <scope>NUCLEOTIDE SEQUENCE [LARGE SCALE GENOMIC DNA]</scope>
    <source>
        <strain evidence="17 18">WC7.3b</strain>
    </source>
</reference>
<evidence type="ECO:0000256" key="12">
    <source>
        <dbReference type="ARBA" id="ARBA00024735"/>
    </source>
</evidence>
<keyword evidence="5 13" id="KW-0597">Phosphoprotein</keyword>
<dbReference type="InterPro" id="IPR011006">
    <property type="entry name" value="CheY-like_superfamily"/>
</dbReference>
<evidence type="ECO:0000256" key="5">
    <source>
        <dbReference type="ARBA" id="ARBA00022553"/>
    </source>
</evidence>
<keyword evidence="8" id="KW-0805">Transcription regulation</keyword>
<keyword evidence="7" id="KW-0902">Two-component regulatory system</keyword>
<feature type="domain" description="OmpR/PhoB-type" evidence="16">
    <location>
        <begin position="129"/>
        <end position="231"/>
    </location>
</feature>
<evidence type="ECO:0000256" key="13">
    <source>
        <dbReference type="PROSITE-ProRule" id="PRU00169"/>
    </source>
</evidence>
<evidence type="ECO:0000256" key="14">
    <source>
        <dbReference type="PROSITE-ProRule" id="PRU01091"/>
    </source>
</evidence>
<evidence type="ECO:0000256" key="2">
    <source>
        <dbReference type="ARBA" id="ARBA00013332"/>
    </source>
</evidence>
<proteinExistence type="predicted"/>
<dbReference type="SUPFAM" id="SSF46894">
    <property type="entry name" value="C-terminal effector domain of the bipartite response regulators"/>
    <property type="match status" value="1"/>
</dbReference>
<dbReference type="InterPro" id="IPR039420">
    <property type="entry name" value="WalR-like"/>
</dbReference>
<evidence type="ECO:0000256" key="10">
    <source>
        <dbReference type="ARBA" id="ARBA00023159"/>
    </source>
</evidence>
<keyword evidence="9 14" id="KW-0238">DNA-binding</keyword>
<gene>
    <name evidence="17" type="primary">phoB</name>
    <name evidence="17" type="ORF">F6X42_40035</name>
</gene>
<feature type="domain" description="Response regulatory" evidence="15">
    <location>
        <begin position="4"/>
        <end position="120"/>
    </location>
</feature>
<accession>A0ABR7Q1F0</accession>
<dbReference type="PANTHER" id="PTHR48111">
    <property type="entry name" value="REGULATOR OF RPOS"/>
    <property type="match status" value="1"/>
</dbReference>
<dbReference type="Gene3D" id="1.10.10.10">
    <property type="entry name" value="Winged helix-like DNA-binding domain superfamily/Winged helix DNA-binding domain"/>
    <property type="match status" value="1"/>
</dbReference>
<evidence type="ECO:0000313" key="17">
    <source>
        <dbReference type="EMBL" id="MBC8752386.1"/>
    </source>
</evidence>
<dbReference type="PROSITE" id="PS50110">
    <property type="entry name" value="RESPONSE_REGULATORY"/>
    <property type="match status" value="1"/>
</dbReference>
<dbReference type="InterPro" id="IPR011879">
    <property type="entry name" value="Sig_transdc_resp-reg_PhoB"/>
</dbReference>
<dbReference type="EMBL" id="VZQQ01000098">
    <property type="protein sequence ID" value="MBC8752386.1"/>
    <property type="molecule type" value="Genomic_DNA"/>
</dbReference>
<dbReference type="PANTHER" id="PTHR48111:SF40">
    <property type="entry name" value="PHOSPHATE REGULON TRANSCRIPTIONAL REGULATORY PROTEIN PHOB"/>
    <property type="match status" value="1"/>
</dbReference>
<evidence type="ECO:0000256" key="9">
    <source>
        <dbReference type="ARBA" id="ARBA00023125"/>
    </source>
</evidence>
<evidence type="ECO:0000256" key="3">
    <source>
        <dbReference type="ARBA" id="ARBA00022448"/>
    </source>
</evidence>
<protein>
    <recommendedName>
        <fullName evidence="2">Phosphate regulon transcriptional regulatory protein PhoB</fullName>
    </recommendedName>
</protein>
<comment type="subcellular location">
    <subcellularLocation>
        <location evidence="1">Cytoplasm</location>
    </subcellularLocation>
</comment>
<dbReference type="Pfam" id="PF00072">
    <property type="entry name" value="Response_reg"/>
    <property type="match status" value="1"/>
</dbReference>
<comment type="caution">
    <text evidence="17">The sequence shown here is derived from an EMBL/GenBank/DDBJ whole genome shotgun (WGS) entry which is preliminary data.</text>
</comment>
<dbReference type="InterPro" id="IPR001867">
    <property type="entry name" value="OmpR/PhoB-type_DNA-bd"/>
</dbReference>
<feature type="modified residue" description="4-aspartylphosphate" evidence="13">
    <location>
        <position position="53"/>
    </location>
</feature>
<dbReference type="Proteomes" id="UP000736373">
    <property type="component" value="Unassembled WGS sequence"/>
</dbReference>
<evidence type="ECO:0000256" key="11">
    <source>
        <dbReference type="ARBA" id="ARBA00023163"/>
    </source>
</evidence>
<dbReference type="CDD" id="cd00383">
    <property type="entry name" value="trans_reg_C"/>
    <property type="match status" value="1"/>
</dbReference>
<organism evidence="17 18">
    <name type="scientific">Paraburkholderia podalyriae</name>
    <dbReference type="NCBI Taxonomy" id="1938811"/>
    <lineage>
        <taxon>Bacteria</taxon>
        <taxon>Pseudomonadati</taxon>
        <taxon>Pseudomonadota</taxon>
        <taxon>Betaproteobacteria</taxon>
        <taxon>Burkholderiales</taxon>
        <taxon>Burkholderiaceae</taxon>
        <taxon>Paraburkholderia</taxon>
    </lineage>
</organism>
<dbReference type="SMART" id="SM00448">
    <property type="entry name" value="REC"/>
    <property type="match status" value="1"/>
</dbReference>
<name>A0ABR7Q1F0_9BURK</name>
<keyword evidence="6" id="KW-0592">Phosphate transport</keyword>
<dbReference type="RefSeq" id="WP_187639248.1">
    <property type="nucleotide sequence ID" value="NZ_VZQQ01000098.1"/>
</dbReference>
<dbReference type="Gene3D" id="6.10.250.690">
    <property type="match status" value="1"/>
</dbReference>
<evidence type="ECO:0000256" key="7">
    <source>
        <dbReference type="ARBA" id="ARBA00023012"/>
    </source>
</evidence>
<feature type="DNA-binding region" description="OmpR/PhoB-type" evidence="14">
    <location>
        <begin position="129"/>
        <end position="231"/>
    </location>
</feature>